<reference evidence="2" key="1">
    <citation type="submission" date="2015-07" db="EMBL/GenBank/DDBJ databases">
        <title>Transcriptome Assembly of Anthurium amnicola.</title>
        <authorList>
            <person name="Suzuki J."/>
        </authorList>
    </citation>
    <scope>NUCLEOTIDE SEQUENCE</scope>
</reference>
<keyword evidence="1" id="KW-0812">Transmembrane</keyword>
<evidence type="ECO:0000313" key="2">
    <source>
        <dbReference type="EMBL" id="JAT67808.1"/>
    </source>
</evidence>
<name>A0A1D1ZLL9_9ARAE</name>
<dbReference type="EMBL" id="GDJX01000128">
    <property type="protein sequence ID" value="JAT67808.1"/>
    <property type="molecule type" value="Transcribed_RNA"/>
</dbReference>
<proteinExistence type="predicted"/>
<evidence type="ECO:0000256" key="1">
    <source>
        <dbReference type="SAM" id="Phobius"/>
    </source>
</evidence>
<keyword evidence="1" id="KW-1133">Transmembrane helix</keyword>
<feature type="transmembrane region" description="Helical" evidence="1">
    <location>
        <begin position="27"/>
        <end position="49"/>
    </location>
</feature>
<accession>A0A1D1ZLL9</accession>
<gene>
    <name evidence="2" type="primary">eno_22</name>
    <name evidence="2" type="ORF">g.86449</name>
</gene>
<protein>
    <submittedName>
        <fullName evidence="2">Enolase</fullName>
    </submittedName>
</protein>
<dbReference type="AlphaFoldDB" id="A0A1D1ZLL9"/>
<keyword evidence="1" id="KW-0472">Membrane</keyword>
<sequence length="160" mass="17057">TNPTGPHLSKSSPCDLPMANTGSPSSAATATAFAVLLTLIIAATAPAGVDALSTLTAFRGPFCLWPGQIRDYTSCDCTKLEGFYHTFREPDKDDWAFFYSDEECRVLSQVVTESVQCVSSMSHLAVRICSVRCREPRAAAPGEMTSIAERCIGAAEQSAA</sequence>
<organism evidence="2">
    <name type="scientific">Anthurium amnicola</name>
    <dbReference type="NCBI Taxonomy" id="1678845"/>
    <lineage>
        <taxon>Eukaryota</taxon>
        <taxon>Viridiplantae</taxon>
        <taxon>Streptophyta</taxon>
        <taxon>Embryophyta</taxon>
        <taxon>Tracheophyta</taxon>
        <taxon>Spermatophyta</taxon>
        <taxon>Magnoliopsida</taxon>
        <taxon>Liliopsida</taxon>
        <taxon>Araceae</taxon>
        <taxon>Pothoideae</taxon>
        <taxon>Potheae</taxon>
        <taxon>Anthurium</taxon>
    </lineage>
</organism>
<feature type="non-terminal residue" evidence="2">
    <location>
        <position position="1"/>
    </location>
</feature>